<dbReference type="EMBL" id="BLQM01000065">
    <property type="protein sequence ID" value="GMH58493.1"/>
    <property type="molecule type" value="Genomic_DNA"/>
</dbReference>
<protein>
    <recommendedName>
        <fullName evidence="6">Phosphodiesterase</fullName>
        <ecNumber evidence="6">3.1.4.-</ecNumber>
    </recommendedName>
</protein>
<feature type="domain" description="PDEase" evidence="8">
    <location>
        <begin position="702"/>
        <end position="1028"/>
    </location>
</feature>
<evidence type="ECO:0000256" key="4">
    <source>
        <dbReference type="PIRSR" id="PIRSR623088-2"/>
    </source>
</evidence>
<dbReference type="AlphaFoldDB" id="A0A9W6ZWQ1"/>
<keyword evidence="1 5" id="KW-0479">Metal-binding</keyword>
<feature type="active site" description="Proton donor" evidence="3">
    <location>
        <position position="773"/>
    </location>
</feature>
<dbReference type="Proteomes" id="UP001162640">
    <property type="component" value="Unassembled WGS sequence"/>
</dbReference>
<evidence type="ECO:0000313" key="9">
    <source>
        <dbReference type="EMBL" id="GMH58493.1"/>
    </source>
</evidence>
<feature type="binding site" evidence="5">
    <location>
        <position position="814"/>
    </location>
    <ligand>
        <name>Zn(2+)</name>
        <dbReference type="ChEBI" id="CHEBI:29105"/>
        <label>1</label>
    </ligand>
</feature>
<feature type="binding site" evidence="4">
    <location>
        <position position="931"/>
    </location>
    <ligand>
        <name>AMP</name>
        <dbReference type="ChEBI" id="CHEBI:456215"/>
    </ligand>
</feature>
<dbReference type="InterPro" id="IPR023174">
    <property type="entry name" value="PDEase_CS"/>
</dbReference>
<keyword evidence="2 6" id="KW-0378">Hydrolase</keyword>
<evidence type="ECO:0000256" key="6">
    <source>
        <dbReference type="RuleBase" id="RU363067"/>
    </source>
</evidence>
<dbReference type="GO" id="GO:0046872">
    <property type="term" value="F:metal ion binding"/>
    <property type="evidence" value="ECO:0007669"/>
    <property type="project" value="UniProtKB-KW"/>
</dbReference>
<dbReference type="PANTHER" id="PTHR11347">
    <property type="entry name" value="CYCLIC NUCLEOTIDE PHOSPHODIESTERASE"/>
    <property type="match status" value="1"/>
</dbReference>
<comment type="similarity">
    <text evidence="6">Belongs to the cyclic nucleotide phosphodiesterase family.</text>
</comment>
<dbReference type="GO" id="GO:0004114">
    <property type="term" value="F:3',5'-cyclic-nucleotide phosphodiesterase activity"/>
    <property type="evidence" value="ECO:0007669"/>
    <property type="project" value="InterPro"/>
</dbReference>
<dbReference type="InterPro" id="IPR003018">
    <property type="entry name" value="GAF"/>
</dbReference>
<evidence type="ECO:0000256" key="7">
    <source>
        <dbReference type="SAM" id="MobiDB-lite"/>
    </source>
</evidence>
<name>A0A9W6ZWQ1_9STRA</name>
<dbReference type="SMART" id="SM00065">
    <property type="entry name" value="GAF"/>
    <property type="match status" value="2"/>
</dbReference>
<feature type="region of interest" description="Disordered" evidence="7">
    <location>
        <begin position="1029"/>
        <end position="1055"/>
    </location>
</feature>
<feature type="binding site" evidence="5">
    <location>
        <position position="814"/>
    </location>
    <ligand>
        <name>Zn(2+)</name>
        <dbReference type="ChEBI" id="CHEBI:29105"/>
        <label>2</label>
    </ligand>
</feature>
<dbReference type="SUPFAM" id="SSF109604">
    <property type="entry name" value="HD-domain/PDEase-like"/>
    <property type="match status" value="1"/>
</dbReference>
<proteinExistence type="inferred from homology"/>
<feature type="binding site" evidence="4">
    <location>
        <position position="814"/>
    </location>
    <ligand>
        <name>AMP</name>
        <dbReference type="ChEBI" id="CHEBI:456215"/>
    </ligand>
</feature>
<feature type="binding site" evidence="4">
    <location>
        <begin position="773"/>
        <end position="777"/>
    </location>
    <ligand>
        <name>AMP</name>
        <dbReference type="ChEBI" id="CHEBI:456215"/>
    </ligand>
</feature>
<evidence type="ECO:0000259" key="8">
    <source>
        <dbReference type="PROSITE" id="PS51845"/>
    </source>
</evidence>
<feature type="binding site" evidence="5">
    <location>
        <position position="813"/>
    </location>
    <ligand>
        <name>Zn(2+)</name>
        <dbReference type="ChEBI" id="CHEBI:29105"/>
        <label>1</label>
    </ligand>
</feature>
<sequence>MESVSIRRQPRGSRKTILHRKTSSDMKAGFLANFENIIKDDSTAAILSTVDNEMKLKKKATAQRRMSWTEKTEELVTTESQSLVNLPLDALRNKMGELLQNNVDQLKLLSFSNAIMMETNLSACLLHLIDAIFDATSAAACSIFILDDSMQSMDEYRHNAYRDDRPERTMSARTGIGQQVLSCQERMIYIANMDDSKYNELDIRPSHVVDGEEIKYPCVLYTSVYDHTGRPLAIVEVSRKNIDSMNEHCIKITRAISLIGANAMRSARLHEEMTSARRHSDALLEISQALSNELETNDVIDRILKVAKDVINPQHVSLYLIDEESGDLLSVNNEEVRIPAGEDTVEGYVAGNNEIRKIDDISSPQNELKLGDNADHTNIVTKNVICAPVADTDGKVLAVITAVNKTGSEGLLISFGDEDELIIGAIADSAGVALHKAALLENVKSEQKKNKSLISVMKAVNQSKDNMDALVNNLVAVAYDIIEVDKVTLYLVDDANQALVCTVSKLKDMEGNRYPFGMNVAGRVAASGETLTVQDAGAIPEVFAEFEEKGYTAKNLLCMPIRDHRNKLVAVIELVNKKNNGAFTLDDESILGAFGDEVASTLKRVVLEKAFQHKSASGDDDQVVSLIEQYSKNMFKTPKPNGPVATPAQVSPKVKSAGLRARRGGSVAFPGKLQIMGNSPGKLDMQNVKLIESQSASPRSSAFSTTPDSKEKLLEQLSSWEFDVLLCDRSELVVYGQEMLDYYHTKEEFHVKQGRLEAFLTAVNANYRDNAFHSIFHAYAVMHVAFLMLTKNGADQFLTSKDVYGVLIGSLAHDLDHPGTTNDYQKNSRSPLALLYNDRSVLENHHAATCFKLMSSAETNILSELNNEDFAYVRKLIIEVILKTDMVNHFDMVKNMQALADKQDKDYSNFFSIESEQDRFELSTLVVHCADLSNPAYPKFDMTKNWCQRVCQEFSLQVELEKSAGIPVTAFMEGLNNEHSIAKLQIGFVNYVILPLWKATSLLLPKVEEQTSNCVNNVKEWQMIVDRSESPVKELLGEGGGGGEKEADSDSGEEE</sequence>
<dbReference type="PROSITE" id="PS00126">
    <property type="entry name" value="PDEASE_I_1"/>
    <property type="match status" value="1"/>
</dbReference>
<dbReference type="Pfam" id="PF01590">
    <property type="entry name" value="GAF"/>
    <property type="match status" value="2"/>
</dbReference>
<evidence type="ECO:0000256" key="2">
    <source>
        <dbReference type="ARBA" id="ARBA00022801"/>
    </source>
</evidence>
<dbReference type="SUPFAM" id="SSF55781">
    <property type="entry name" value="GAF domain-like"/>
    <property type="match status" value="3"/>
</dbReference>
<comment type="caution">
    <text evidence="9">The sequence shown here is derived from an EMBL/GenBank/DDBJ whole genome shotgun (WGS) entry which is preliminary data.</text>
</comment>
<dbReference type="InterPro" id="IPR002073">
    <property type="entry name" value="PDEase_catalytic_dom"/>
</dbReference>
<dbReference type="Gene3D" id="3.30.450.40">
    <property type="match status" value="3"/>
</dbReference>
<dbReference type="InterPro" id="IPR029016">
    <property type="entry name" value="GAF-like_dom_sf"/>
</dbReference>
<reference evidence="10" key="1">
    <citation type="journal article" date="2023" name="Commun. Biol.">
        <title>Genome analysis of Parmales, the sister group of diatoms, reveals the evolutionary specialization of diatoms from phago-mixotrophs to photoautotrophs.</title>
        <authorList>
            <person name="Ban H."/>
            <person name="Sato S."/>
            <person name="Yoshikawa S."/>
            <person name="Yamada K."/>
            <person name="Nakamura Y."/>
            <person name="Ichinomiya M."/>
            <person name="Sato N."/>
            <person name="Blanc-Mathieu R."/>
            <person name="Endo H."/>
            <person name="Kuwata A."/>
            <person name="Ogata H."/>
        </authorList>
    </citation>
    <scope>NUCLEOTIDE SEQUENCE [LARGE SCALE GENOMIC DNA]</scope>
</reference>
<evidence type="ECO:0000256" key="5">
    <source>
        <dbReference type="PIRSR" id="PIRSR623088-3"/>
    </source>
</evidence>
<dbReference type="EC" id="3.1.4.-" evidence="6"/>
<dbReference type="PRINTS" id="PR00387">
    <property type="entry name" value="PDIESTERASE1"/>
</dbReference>
<dbReference type="Gene3D" id="1.10.1300.10">
    <property type="entry name" value="3'5'-cyclic nucleotide phosphodiesterase, catalytic domain"/>
    <property type="match status" value="1"/>
</dbReference>
<evidence type="ECO:0000313" key="10">
    <source>
        <dbReference type="Proteomes" id="UP001162640"/>
    </source>
</evidence>
<gene>
    <name evidence="9" type="ORF">TL16_g02621</name>
</gene>
<feature type="binding site" evidence="5">
    <location>
        <position position="777"/>
    </location>
    <ligand>
        <name>Zn(2+)</name>
        <dbReference type="ChEBI" id="CHEBI:29105"/>
        <label>1</label>
    </ligand>
</feature>
<dbReference type="PROSITE" id="PS51845">
    <property type="entry name" value="PDEASE_I_2"/>
    <property type="match status" value="1"/>
</dbReference>
<evidence type="ECO:0000256" key="1">
    <source>
        <dbReference type="ARBA" id="ARBA00022723"/>
    </source>
</evidence>
<dbReference type="Pfam" id="PF00233">
    <property type="entry name" value="PDEase_I"/>
    <property type="match status" value="1"/>
</dbReference>
<comment type="cofactor">
    <cofactor evidence="6">
        <name>a divalent metal cation</name>
        <dbReference type="ChEBI" id="CHEBI:60240"/>
    </cofactor>
    <text evidence="6">Binds 2 divalent metal cations per subunit. Site 1 may preferentially bind zinc ions, while site 2 has a preference for magnesium and/or manganese ions.</text>
</comment>
<feature type="binding site" evidence="5">
    <location>
        <position position="931"/>
    </location>
    <ligand>
        <name>Zn(2+)</name>
        <dbReference type="ChEBI" id="CHEBI:29105"/>
        <label>1</label>
    </ligand>
</feature>
<dbReference type="InterPro" id="IPR036971">
    <property type="entry name" value="PDEase_catalytic_dom_sf"/>
</dbReference>
<dbReference type="InterPro" id="IPR023088">
    <property type="entry name" value="PDEase"/>
</dbReference>
<accession>A0A9W6ZWQ1</accession>
<dbReference type="GO" id="GO:0007165">
    <property type="term" value="P:signal transduction"/>
    <property type="evidence" value="ECO:0007669"/>
    <property type="project" value="InterPro"/>
</dbReference>
<feature type="binding site" evidence="4">
    <location>
        <position position="985"/>
    </location>
    <ligand>
        <name>AMP</name>
        <dbReference type="ChEBI" id="CHEBI:456215"/>
    </ligand>
</feature>
<evidence type="ECO:0000256" key="3">
    <source>
        <dbReference type="PIRSR" id="PIRSR623088-1"/>
    </source>
</evidence>
<organism evidence="9 10">
    <name type="scientific">Triparma laevis f. inornata</name>
    <dbReference type="NCBI Taxonomy" id="1714386"/>
    <lineage>
        <taxon>Eukaryota</taxon>
        <taxon>Sar</taxon>
        <taxon>Stramenopiles</taxon>
        <taxon>Ochrophyta</taxon>
        <taxon>Bolidophyceae</taxon>
        <taxon>Parmales</taxon>
        <taxon>Triparmaceae</taxon>
        <taxon>Triparma</taxon>
    </lineage>
</organism>